<comment type="similarity">
    <text evidence="1">Belongs to the glycosyltransferase 20 family.</text>
</comment>
<dbReference type="Pfam" id="PF00982">
    <property type="entry name" value="Glyco_transf_20"/>
    <property type="match status" value="1"/>
</dbReference>
<dbReference type="GO" id="GO:0005992">
    <property type="term" value="P:trehalose biosynthetic process"/>
    <property type="evidence" value="ECO:0007669"/>
    <property type="project" value="InterPro"/>
</dbReference>
<sequence>MAWDKHRLLEVARTRLGGARLIIVANREPYIHRYREGEIDWIRPAGGLTTALDPVMQACGGVWVAHGSGEADREVCDEAGRVGVPPDDPRYTLRRVWLSREQEEGYYYGFANSCLWPLCHEVFCRPLFDPQHWQTYRQVNELFAAAVLEEAQDGPALIFVQDYHFALLPRLLKEARPDLAIAHFWHIPWPNVDKFLVCPWAREILDGLLGNDLLGFHTQHDCNNFLECVDRTLECRWNRETFSITRGGHETQVRPFPISVDTDLPRRYLGSTWESRAARLRKKFRLGQRPLLVGVDRLDYTKGIPERLLALDRLLGKHPQLRGTFHFLQVGAPSRTHLPAYRDLTEEVQELADRINWEHGTPSWQPVVLLQEHLGPEEITLLYRMAAGCVVSSLHDGMNLVAKEFVATREDERGVLVLSRFTGAARELTDAVLVNPFDVEELAQGLYQALTMPVEEQERRMRRLRTQVLEHNIYRWAGQLLSALGKMAPEPLPVAEAADPVSSAAAPTPPRPGETLTPLARL</sequence>
<dbReference type="InterPro" id="IPR001830">
    <property type="entry name" value="Glyco_trans_20"/>
</dbReference>
<dbReference type="EMBL" id="JACEFB010000007">
    <property type="protein sequence ID" value="MBA2226703.1"/>
    <property type="molecule type" value="Genomic_DNA"/>
</dbReference>
<accession>A0A7V9AC55</accession>
<protein>
    <submittedName>
        <fullName evidence="3">Trehalose-6-phosphate synthase</fullName>
    </submittedName>
</protein>
<organism evidence="3 4">
    <name type="scientific">Thermogemmata fonticola</name>
    <dbReference type="NCBI Taxonomy" id="2755323"/>
    <lineage>
        <taxon>Bacteria</taxon>
        <taxon>Pseudomonadati</taxon>
        <taxon>Planctomycetota</taxon>
        <taxon>Planctomycetia</taxon>
        <taxon>Gemmatales</taxon>
        <taxon>Gemmataceae</taxon>
        <taxon>Thermogemmata</taxon>
    </lineage>
</organism>
<dbReference type="Proteomes" id="UP000542342">
    <property type="component" value="Unassembled WGS sequence"/>
</dbReference>
<feature type="region of interest" description="Disordered" evidence="2">
    <location>
        <begin position="495"/>
        <end position="522"/>
    </location>
</feature>
<name>A0A7V9AC55_9BACT</name>
<dbReference type="PANTHER" id="PTHR10788">
    <property type="entry name" value="TREHALOSE-6-PHOSPHATE SYNTHASE"/>
    <property type="match status" value="1"/>
</dbReference>
<dbReference type="SUPFAM" id="SSF53756">
    <property type="entry name" value="UDP-Glycosyltransferase/glycogen phosphorylase"/>
    <property type="match status" value="1"/>
</dbReference>
<keyword evidence="4" id="KW-1185">Reference proteome</keyword>
<dbReference type="PANTHER" id="PTHR10788:SF106">
    <property type="entry name" value="BCDNA.GH08860"/>
    <property type="match status" value="1"/>
</dbReference>
<comment type="caution">
    <text evidence="3">The sequence shown here is derived from an EMBL/GenBank/DDBJ whole genome shotgun (WGS) entry which is preliminary data.</text>
</comment>
<dbReference type="CDD" id="cd03788">
    <property type="entry name" value="GT20_TPS"/>
    <property type="match status" value="1"/>
</dbReference>
<feature type="compositionally biased region" description="Low complexity" evidence="2">
    <location>
        <begin position="495"/>
        <end position="506"/>
    </location>
</feature>
<dbReference type="AlphaFoldDB" id="A0A7V9AC55"/>
<evidence type="ECO:0000313" key="3">
    <source>
        <dbReference type="EMBL" id="MBA2226703.1"/>
    </source>
</evidence>
<evidence type="ECO:0000256" key="1">
    <source>
        <dbReference type="ARBA" id="ARBA00008799"/>
    </source>
</evidence>
<gene>
    <name evidence="3" type="ORF">H0921_11080</name>
</gene>
<proteinExistence type="inferred from homology"/>
<evidence type="ECO:0000313" key="4">
    <source>
        <dbReference type="Proteomes" id="UP000542342"/>
    </source>
</evidence>
<dbReference type="RefSeq" id="WP_194538147.1">
    <property type="nucleotide sequence ID" value="NZ_JACEFB010000007.1"/>
</dbReference>
<reference evidence="3 4" key="1">
    <citation type="submission" date="2020-07" db="EMBL/GenBank/DDBJ databases">
        <title>Thermogemmata thermophila gen. nov., sp. nov., a novel moderate thermophilic planctomycete from a Kamchatka hot spring.</title>
        <authorList>
            <person name="Elcheninov A.G."/>
            <person name="Podosokorskaya O.A."/>
            <person name="Kovaleva O.L."/>
            <person name="Novikov A."/>
            <person name="Bonch-Osmolovskaya E.A."/>
            <person name="Toshchakov S.V."/>
            <person name="Kublanov I.V."/>
        </authorList>
    </citation>
    <scope>NUCLEOTIDE SEQUENCE [LARGE SCALE GENOMIC DNA]</scope>
    <source>
        <strain evidence="3 4">2918</strain>
    </source>
</reference>
<dbReference type="Gene3D" id="3.40.50.2000">
    <property type="entry name" value="Glycogen Phosphorylase B"/>
    <property type="match status" value="2"/>
</dbReference>
<dbReference type="GO" id="GO:0003825">
    <property type="term" value="F:alpha,alpha-trehalose-phosphate synthase (UDP-forming) activity"/>
    <property type="evidence" value="ECO:0007669"/>
    <property type="project" value="TreeGrafter"/>
</dbReference>
<evidence type="ECO:0000256" key="2">
    <source>
        <dbReference type="SAM" id="MobiDB-lite"/>
    </source>
</evidence>